<accession>A0A5E8CHL2</accession>
<dbReference type="EMBL" id="CABVLZ010000001">
    <property type="protein sequence ID" value="VVU94536.1"/>
    <property type="molecule type" value="Genomic_DNA"/>
</dbReference>
<sequence>MENSSSIIVTDNNLQNQKSTTTDLDEENIFIRKHAKLIFFGSLLIIIMLGICLIVLTILFNDNDQKRFWINQGLKYFSIILIQCFAALLVTKFEMKVNYTRKMVHIAYFIIPQILDRALLDFKKDVITECWNVWVILILLLILAKPIRSRVKLINFMYKAVDRPEDKPYTLFWLASQTIATLFVAIPFAILFNSFKRMEWIFIPILINGLADGLAEPVGIRFGKHKYQTKSCFSDRLYTRSYEGSLCVFLVSTIIILAFYNFFRTKEYIFNVLLIPICITFTEAFAPHTWDSPFIFFVSSGLLSLSYII</sequence>
<keyword evidence="1" id="KW-0812">Transmembrane</keyword>
<evidence type="ECO:0000313" key="2">
    <source>
        <dbReference type="EMBL" id="VVU94536.1"/>
    </source>
</evidence>
<feature type="transmembrane region" description="Helical" evidence="1">
    <location>
        <begin position="268"/>
        <end position="286"/>
    </location>
</feature>
<keyword evidence="1" id="KW-1133">Transmembrane helix</keyword>
<feature type="transmembrane region" description="Helical" evidence="1">
    <location>
        <begin position="37"/>
        <end position="61"/>
    </location>
</feature>
<gene>
    <name evidence="2" type="ORF">CPAV1605_261</name>
</gene>
<evidence type="ECO:0000256" key="1">
    <source>
        <dbReference type="SAM" id="Phobius"/>
    </source>
</evidence>
<protein>
    <recommendedName>
        <fullName evidence="3">Cytidylyltransferase family</fullName>
    </recommendedName>
</protein>
<feature type="transmembrane region" description="Helical" evidence="1">
    <location>
        <begin position="73"/>
        <end position="91"/>
    </location>
</feature>
<evidence type="ECO:0008006" key="3">
    <source>
        <dbReference type="Google" id="ProtNLM"/>
    </source>
</evidence>
<feature type="transmembrane region" description="Helical" evidence="1">
    <location>
        <begin position="131"/>
        <end position="148"/>
    </location>
</feature>
<feature type="transmembrane region" description="Helical" evidence="1">
    <location>
        <begin position="241"/>
        <end position="262"/>
    </location>
</feature>
<name>A0A5E8CHL2_9ZZZZ</name>
<feature type="transmembrane region" description="Helical" evidence="1">
    <location>
        <begin position="103"/>
        <end position="119"/>
    </location>
</feature>
<dbReference type="AlphaFoldDB" id="A0A5E8CHL2"/>
<proteinExistence type="predicted"/>
<organism evidence="2">
    <name type="scientific">seawater metagenome</name>
    <dbReference type="NCBI Taxonomy" id="1561972"/>
    <lineage>
        <taxon>unclassified sequences</taxon>
        <taxon>metagenomes</taxon>
        <taxon>ecological metagenomes</taxon>
    </lineage>
</organism>
<reference evidence="2" key="1">
    <citation type="submission" date="2019-09" db="EMBL/GenBank/DDBJ databases">
        <authorList>
            <person name="Needham M D."/>
        </authorList>
    </citation>
    <scope>NUCLEOTIDE SEQUENCE</scope>
</reference>
<feature type="transmembrane region" description="Helical" evidence="1">
    <location>
        <begin position="169"/>
        <end position="195"/>
    </location>
</feature>
<keyword evidence="1" id="KW-0472">Membrane</keyword>